<gene>
    <name evidence="4" type="ORF">C7443_101179</name>
</gene>
<evidence type="ECO:0000313" key="5">
    <source>
        <dbReference type="Proteomes" id="UP000246569"/>
    </source>
</evidence>
<feature type="compositionally biased region" description="Polar residues" evidence="3">
    <location>
        <begin position="22"/>
        <end position="31"/>
    </location>
</feature>
<organism evidence="4 5">
    <name type="scientific">Plasticicumulans acidivorans</name>
    <dbReference type="NCBI Taxonomy" id="886464"/>
    <lineage>
        <taxon>Bacteria</taxon>
        <taxon>Pseudomonadati</taxon>
        <taxon>Pseudomonadota</taxon>
        <taxon>Gammaproteobacteria</taxon>
        <taxon>Candidatus Competibacteraceae</taxon>
        <taxon>Plasticicumulans</taxon>
    </lineage>
</organism>
<dbReference type="SUPFAM" id="SSF56954">
    <property type="entry name" value="Outer membrane efflux proteins (OEP)"/>
    <property type="match status" value="1"/>
</dbReference>
<comment type="similarity">
    <text evidence="1 2">Belongs to the outer membrane factor (OMF) (TC 1.B.17) family.</text>
</comment>
<dbReference type="PANTHER" id="PTHR30203">
    <property type="entry name" value="OUTER MEMBRANE CATION EFFLUX PROTEIN"/>
    <property type="match status" value="1"/>
</dbReference>
<keyword evidence="2" id="KW-0812">Transmembrane</keyword>
<keyword evidence="2" id="KW-0472">Membrane</keyword>
<keyword evidence="5" id="KW-1185">Reference proteome</keyword>
<dbReference type="Gene3D" id="1.20.1600.10">
    <property type="entry name" value="Outer membrane efflux proteins (OEP)"/>
    <property type="match status" value="1"/>
</dbReference>
<dbReference type="EMBL" id="QGTJ01000001">
    <property type="protein sequence ID" value="PWV65694.1"/>
    <property type="molecule type" value="Genomic_DNA"/>
</dbReference>
<dbReference type="NCBIfam" id="TIGR01845">
    <property type="entry name" value="outer_NodT"/>
    <property type="match status" value="1"/>
</dbReference>
<keyword evidence="2" id="KW-0564">Palmitate</keyword>
<dbReference type="InterPro" id="IPR003423">
    <property type="entry name" value="OMP_efflux"/>
</dbReference>
<dbReference type="PANTHER" id="PTHR30203:SF32">
    <property type="entry name" value="CATION EFFLUX SYSTEM PROTEIN CUSC"/>
    <property type="match status" value="1"/>
</dbReference>
<protein>
    <submittedName>
        <fullName evidence="4">Multidrug efflux system outer membrane protein</fullName>
    </submittedName>
</protein>
<dbReference type="GO" id="GO:0015562">
    <property type="term" value="F:efflux transmembrane transporter activity"/>
    <property type="evidence" value="ECO:0007669"/>
    <property type="project" value="InterPro"/>
</dbReference>
<keyword evidence="2" id="KW-1134">Transmembrane beta strand</keyword>
<evidence type="ECO:0000256" key="2">
    <source>
        <dbReference type="RuleBase" id="RU362097"/>
    </source>
</evidence>
<keyword evidence="2" id="KW-0449">Lipoprotein</keyword>
<evidence type="ECO:0000256" key="1">
    <source>
        <dbReference type="ARBA" id="ARBA00007613"/>
    </source>
</evidence>
<dbReference type="InterPro" id="IPR010131">
    <property type="entry name" value="MdtP/NodT-like"/>
</dbReference>
<dbReference type="Gene3D" id="2.20.200.10">
    <property type="entry name" value="Outer membrane efflux proteins (OEP)"/>
    <property type="match status" value="1"/>
</dbReference>
<dbReference type="Pfam" id="PF02321">
    <property type="entry name" value="OEP"/>
    <property type="match status" value="2"/>
</dbReference>
<name>A0A317N0N0_9GAMM</name>
<dbReference type="Proteomes" id="UP000246569">
    <property type="component" value="Unassembled WGS sequence"/>
</dbReference>
<feature type="region of interest" description="Disordered" evidence="3">
    <location>
        <begin position="1"/>
        <end position="42"/>
    </location>
</feature>
<dbReference type="AlphaFoldDB" id="A0A317N0N0"/>
<dbReference type="GO" id="GO:0009279">
    <property type="term" value="C:cell outer membrane"/>
    <property type="evidence" value="ECO:0007669"/>
    <property type="project" value="UniProtKB-SubCell"/>
</dbReference>
<evidence type="ECO:0000256" key="3">
    <source>
        <dbReference type="SAM" id="MobiDB-lite"/>
    </source>
</evidence>
<accession>A0A317N0N0</accession>
<comment type="subcellular location">
    <subcellularLocation>
        <location evidence="2">Cell outer membrane</location>
        <topology evidence="2">Lipid-anchor</topology>
    </subcellularLocation>
</comment>
<sequence length="530" mass="56495">MSTCHWPVRGTRARAPRAATPIVSSPVRNPMTSPPEPVRHGHRRQPLSVALLLALLAGCSLMPDYQRPAAPIAEQWPTLPASASDSRAAVDLPWQTLFSAPKLRQLVQLALDNNRDLRIAALNIEKARAQYRIQRAELIPQVGLTANDTAQRTPASLSTSGSAYVSRSYSLGVGISAYELDLFGRLRSLKEEALQSYLATAATQRATHISLIAEVAGSYLTLAADQDLQRLTHDTLRSRQKSYALQLTRAQVGNASQLDLRQAEGELESARADVLSADKQVALDRNALELLVGAPVPAELLPGSGALGKLLGVHEIPPGLPSDLLRNRPDILAAEHTLIGANADIGAARAAFFPSISLTTSAGRASGELSALFDHGGSSWSFVPQITLPIFSAGRLSAQLAVSEANRDIAVAQYEQAIQSAFREVADALAQRSVIDAQLSAQRRRTQAAQAAFDLVQLRYANGVASYLEVLDAQRTLYAAQQTLIQTELAQQSSLVTLYKALGGGWSEATDGQLAHAATGTGGPRTTPGA</sequence>
<reference evidence="4 5" key="1">
    <citation type="submission" date="2018-05" db="EMBL/GenBank/DDBJ databases">
        <title>Genomic Encyclopedia of Type Strains, Phase IV (KMG-IV): sequencing the most valuable type-strain genomes for metagenomic binning, comparative biology and taxonomic classification.</title>
        <authorList>
            <person name="Goeker M."/>
        </authorList>
    </citation>
    <scope>NUCLEOTIDE SEQUENCE [LARGE SCALE GENOMIC DNA]</scope>
    <source>
        <strain evidence="4 5">DSM 23606</strain>
    </source>
</reference>
<proteinExistence type="inferred from homology"/>
<evidence type="ECO:0000313" key="4">
    <source>
        <dbReference type="EMBL" id="PWV65694.1"/>
    </source>
</evidence>
<comment type="caution">
    <text evidence="4">The sequence shown here is derived from an EMBL/GenBank/DDBJ whole genome shotgun (WGS) entry which is preliminary data.</text>
</comment>